<comment type="subcellular location">
    <subcellularLocation>
        <location evidence="1">Cell membrane</location>
        <topology evidence="1">Multi-pass membrane protein</topology>
    </subcellularLocation>
</comment>
<dbReference type="GO" id="GO:0005886">
    <property type="term" value="C:plasma membrane"/>
    <property type="evidence" value="ECO:0007669"/>
    <property type="project" value="UniProtKB-SubCell"/>
</dbReference>
<organism evidence="7 8">
    <name type="scientific">Allorhizobium borbori</name>
    <dbReference type="NCBI Taxonomy" id="485907"/>
    <lineage>
        <taxon>Bacteria</taxon>
        <taxon>Pseudomonadati</taxon>
        <taxon>Pseudomonadota</taxon>
        <taxon>Alphaproteobacteria</taxon>
        <taxon>Hyphomicrobiales</taxon>
        <taxon>Rhizobiaceae</taxon>
        <taxon>Rhizobium/Agrobacterium group</taxon>
        <taxon>Allorhizobium</taxon>
    </lineage>
</organism>
<dbReference type="RefSeq" id="WP_183790692.1">
    <property type="nucleotide sequence ID" value="NZ_JACIDU010000004.1"/>
</dbReference>
<evidence type="ECO:0000313" key="8">
    <source>
        <dbReference type="Proteomes" id="UP000584824"/>
    </source>
</evidence>
<gene>
    <name evidence="7" type="ORF">GGQ66_001322</name>
</gene>
<evidence type="ECO:0000313" key="7">
    <source>
        <dbReference type="EMBL" id="MBB4102779.1"/>
    </source>
</evidence>
<comment type="caution">
    <text evidence="7">The sequence shown here is derived from an EMBL/GenBank/DDBJ whole genome shotgun (WGS) entry which is preliminary data.</text>
</comment>
<dbReference type="Pfam" id="PF03788">
    <property type="entry name" value="LrgA"/>
    <property type="match status" value="1"/>
</dbReference>
<name>A0A7W6K082_9HYPH</name>
<proteinExistence type="predicted"/>
<accession>A0A7W6K082</accession>
<dbReference type="PANTHER" id="PTHR33931">
    <property type="entry name" value="HOLIN-LIKE PROTEIN CIDA-RELATED"/>
    <property type="match status" value="1"/>
</dbReference>
<dbReference type="EMBL" id="JACIDU010000004">
    <property type="protein sequence ID" value="MBB4102779.1"/>
    <property type="molecule type" value="Genomic_DNA"/>
</dbReference>
<keyword evidence="2" id="KW-1003">Cell membrane</keyword>
<feature type="transmembrane region" description="Helical" evidence="6">
    <location>
        <begin position="76"/>
        <end position="95"/>
    </location>
</feature>
<feature type="transmembrane region" description="Helical" evidence="6">
    <location>
        <begin position="107"/>
        <end position="131"/>
    </location>
</feature>
<sequence>MTNQTTPLRRVHLALRHFMHRSMFGQIGLIVLFWLAGNLVASALQLPVPGGVVGLFIVLALLASGKLRLVSMRRGARWFIAELLLFFVPAVLAVMDHREFIGLTGLKVLAVIILGTAAVMFVTALAVDFGYRMMLRHGRSPLHAAE</sequence>
<dbReference type="Proteomes" id="UP000584824">
    <property type="component" value="Unassembled WGS sequence"/>
</dbReference>
<evidence type="ECO:0000256" key="3">
    <source>
        <dbReference type="ARBA" id="ARBA00022692"/>
    </source>
</evidence>
<feature type="transmembrane region" description="Helical" evidence="6">
    <location>
        <begin position="21"/>
        <end position="40"/>
    </location>
</feature>
<evidence type="ECO:0000256" key="2">
    <source>
        <dbReference type="ARBA" id="ARBA00022475"/>
    </source>
</evidence>
<evidence type="ECO:0000256" key="5">
    <source>
        <dbReference type="ARBA" id="ARBA00023136"/>
    </source>
</evidence>
<evidence type="ECO:0000256" key="1">
    <source>
        <dbReference type="ARBA" id="ARBA00004651"/>
    </source>
</evidence>
<feature type="transmembrane region" description="Helical" evidence="6">
    <location>
        <begin position="46"/>
        <end position="64"/>
    </location>
</feature>
<reference evidence="7 8" key="1">
    <citation type="submission" date="2020-08" db="EMBL/GenBank/DDBJ databases">
        <title>Genomic Encyclopedia of Type Strains, Phase IV (KMG-IV): sequencing the most valuable type-strain genomes for metagenomic binning, comparative biology and taxonomic classification.</title>
        <authorList>
            <person name="Goeker M."/>
        </authorList>
    </citation>
    <scope>NUCLEOTIDE SEQUENCE [LARGE SCALE GENOMIC DNA]</scope>
    <source>
        <strain evidence="7 8">DSM 26385</strain>
    </source>
</reference>
<dbReference type="InterPro" id="IPR005538">
    <property type="entry name" value="LrgA/CidA"/>
</dbReference>
<keyword evidence="3 6" id="KW-0812">Transmembrane</keyword>
<dbReference type="PANTHER" id="PTHR33931:SF2">
    <property type="entry name" value="HOLIN-LIKE PROTEIN CIDA"/>
    <property type="match status" value="1"/>
</dbReference>
<keyword evidence="8" id="KW-1185">Reference proteome</keyword>
<evidence type="ECO:0000256" key="6">
    <source>
        <dbReference type="SAM" id="Phobius"/>
    </source>
</evidence>
<keyword evidence="4 6" id="KW-1133">Transmembrane helix</keyword>
<dbReference type="AlphaFoldDB" id="A0A7W6K082"/>
<evidence type="ECO:0000256" key="4">
    <source>
        <dbReference type="ARBA" id="ARBA00022989"/>
    </source>
</evidence>
<keyword evidence="5 6" id="KW-0472">Membrane</keyword>
<protein>
    <submittedName>
        <fullName evidence="7">Holin-like protein</fullName>
    </submittedName>
</protein>